<organism evidence="1 2">
    <name type="scientific">Nocardiopsis endophytica</name>
    <dbReference type="NCBI Taxonomy" id="3018445"/>
    <lineage>
        <taxon>Bacteria</taxon>
        <taxon>Bacillati</taxon>
        <taxon>Actinomycetota</taxon>
        <taxon>Actinomycetes</taxon>
        <taxon>Streptosporangiales</taxon>
        <taxon>Nocardiopsidaceae</taxon>
        <taxon>Nocardiopsis</taxon>
    </lineage>
</organism>
<dbReference type="EMBL" id="JAQFWQ010000011">
    <property type="protein sequence ID" value="MDA2810182.1"/>
    <property type="molecule type" value="Genomic_DNA"/>
</dbReference>
<keyword evidence="2" id="KW-1185">Reference proteome</keyword>
<protein>
    <submittedName>
        <fullName evidence="1">Uncharacterized protein</fullName>
    </submittedName>
</protein>
<reference evidence="1 2" key="1">
    <citation type="submission" date="2023-01" db="EMBL/GenBank/DDBJ databases">
        <title>Draft genome sequence of Nocardiopsis sp. RSe5-2 isolated from halophytes.</title>
        <authorList>
            <person name="Duangmal K."/>
            <person name="Chantavorakit T."/>
        </authorList>
    </citation>
    <scope>NUCLEOTIDE SEQUENCE [LARGE SCALE GENOMIC DNA]</scope>
    <source>
        <strain evidence="1 2">RSe5-2</strain>
    </source>
</reference>
<accession>A0ABT4TZQ2</accession>
<evidence type="ECO:0000313" key="1">
    <source>
        <dbReference type="EMBL" id="MDA2810182.1"/>
    </source>
</evidence>
<proteinExistence type="predicted"/>
<dbReference type="RefSeq" id="WP_270684175.1">
    <property type="nucleotide sequence ID" value="NZ_JAQFWQ010000011.1"/>
</dbReference>
<evidence type="ECO:0000313" key="2">
    <source>
        <dbReference type="Proteomes" id="UP001527866"/>
    </source>
</evidence>
<gene>
    <name evidence="1" type="ORF">O4J56_05985</name>
</gene>
<name>A0ABT4TZQ2_9ACTN</name>
<sequence length="72" mass="8100">MKRVRRPLGREYGAAIAKVKAAAARGGYKLTRTPTRFGQLYTLHDGATLRSVVEHVYLGDIQRFLRARDIDA</sequence>
<comment type="caution">
    <text evidence="1">The sequence shown here is derived from an EMBL/GenBank/DDBJ whole genome shotgun (WGS) entry which is preliminary data.</text>
</comment>
<dbReference type="Proteomes" id="UP001527866">
    <property type="component" value="Unassembled WGS sequence"/>
</dbReference>